<reference evidence="2 3" key="1">
    <citation type="journal article" date="2016" name="Nat. Commun.">
        <title>Thousands of microbial genomes shed light on interconnected biogeochemical processes in an aquifer system.</title>
        <authorList>
            <person name="Anantharaman K."/>
            <person name="Brown C.T."/>
            <person name="Hug L.A."/>
            <person name="Sharon I."/>
            <person name="Castelle C.J."/>
            <person name="Probst A.J."/>
            <person name="Thomas B.C."/>
            <person name="Singh A."/>
            <person name="Wilkins M.J."/>
            <person name="Karaoz U."/>
            <person name="Brodie E.L."/>
            <person name="Williams K.H."/>
            <person name="Hubbard S.S."/>
            <person name="Banfield J.F."/>
        </authorList>
    </citation>
    <scope>NUCLEOTIDE SEQUENCE [LARGE SCALE GENOMIC DNA]</scope>
</reference>
<evidence type="ECO:0000313" key="2">
    <source>
        <dbReference type="EMBL" id="OGG58540.1"/>
    </source>
</evidence>
<dbReference type="AlphaFoldDB" id="A0A1F6DB26"/>
<evidence type="ECO:0000256" key="1">
    <source>
        <dbReference type="SAM" id="Phobius"/>
    </source>
</evidence>
<organism evidence="2 3">
    <name type="scientific">Candidatus Kaiserbacteria bacterium RIFCSPHIGHO2_01_FULL_56_24</name>
    <dbReference type="NCBI Taxonomy" id="1798487"/>
    <lineage>
        <taxon>Bacteria</taxon>
        <taxon>Candidatus Kaiseribacteriota</taxon>
    </lineage>
</organism>
<keyword evidence="1" id="KW-0812">Transmembrane</keyword>
<keyword evidence="1" id="KW-1133">Transmembrane helix</keyword>
<protein>
    <submittedName>
        <fullName evidence="2">Uncharacterized protein</fullName>
    </submittedName>
</protein>
<dbReference type="Proteomes" id="UP000176377">
    <property type="component" value="Unassembled WGS sequence"/>
</dbReference>
<name>A0A1F6DB26_9BACT</name>
<feature type="transmembrane region" description="Helical" evidence="1">
    <location>
        <begin position="7"/>
        <end position="29"/>
    </location>
</feature>
<keyword evidence="1" id="KW-0472">Membrane</keyword>
<dbReference type="EMBL" id="MFLA01000032">
    <property type="protein sequence ID" value="OGG58540.1"/>
    <property type="molecule type" value="Genomic_DNA"/>
</dbReference>
<accession>A0A1F6DB26</accession>
<comment type="caution">
    <text evidence="2">The sequence shown here is derived from an EMBL/GenBank/DDBJ whole genome shotgun (WGS) entry which is preliminary data.</text>
</comment>
<proteinExistence type="predicted"/>
<evidence type="ECO:0000313" key="3">
    <source>
        <dbReference type="Proteomes" id="UP000176377"/>
    </source>
</evidence>
<gene>
    <name evidence="2" type="ORF">A2765_02320</name>
</gene>
<sequence length="413" mass="43459">MKDHDTIFRYIGITAIVLLLFGLAGWYFFISGRTADLEGAAQARGFDIGIPSFSGSRGSTAENIAVGFGTPLTGEAAVPASGTKRAPRLWRVNSSPVAGAGFVSSGSTTILRFIERSTGHIFDADPETGTVVRRTNKLIPRVYEAMVGNGDSVIERSLDDKGVLSTFSGTLGTTTVDGFVPLTGVDLGSEVRDIAISGVPDAVFLASRSGMTFLIRSMLGGEKPKEIISLAGGDFNLALVHDGRMILTERAASGIPSNSYEAQSGTLVPLARNVPGLTLLAHASSSAVLIGSDDGQSLSLSLRSSKDASAVSLPIRTTADKCAWAPGTSLTAYCAVPQESPGPGFLTNWYRGTVHTTDSWFEVDGAAGTATAFFSMDAESITDVEHPSVDDTGNYLAFMNARDKSLWILRITE</sequence>